<proteinExistence type="predicted"/>
<dbReference type="InterPro" id="IPR008929">
    <property type="entry name" value="Chondroitin_lyas"/>
</dbReference>
<sequence length="657" mass="74229">RKIQFLILLRYYQSQNYEIRIEMPMQPNLNQSTSSLSKNQIIYWDEDGRISHLSPQARHVVQVACEYADRFTDPETGIVGGDEHPGPDTRSSLYCAIAFLLSGEPKRIKAGKELLKKLGSAGGHFNMMAEALALAQIDPLLDDEDRENFHQAIRGFIDSGGEDIMAGRNINIPLGNWTGRIIAGVMFNRQDHVERGIEALEKLTDMVTAHGTIPEFNSPTYHPVTLILLRIICLFGEERTIRLAEKLEHHLWSEMAWRWHPRVKQLCGPWSRAYHDSLFGGSGIVLMLADMMWGAFYDKEVAYDYEHGHDHAYGGILPLLAHRHPVDVSDIALRKKMPVTVTASAEQAMVKLGNEDVLTWIPGGIADLTTWMDDNLSVGTASQAHVHGMQNGNYIAQWTRTGKPVEKLLDLGQAFTRFVQNGKRPGTDVRNLYRNHHHGGDFDIGPKLWGDDGRPFAMQSGPTALVIYLPKRQERWTVQTLEVFMVFPRLNTIDDVIINGIQSGDTYQGAANSTVIVRSGHASMGLRFVACDPELTTPKLVVERQNDHLFVGLRLIEFPDMRELSESTYRRYGATIGAELRYTPEEKDVGKLIEDLSTARLTDQWEMATFGGPQEVEFQIGTTQLYGRFEPISESWLRREVTEPIGDIRKIQFTDYS</sequence>
<name>A0A382A6V9_9ZZZZ</name>
<reference evidence="1" key="1">
    <citation type="submission" date="2018-05" db="EMBL/GenBank/DDBJ databases">
        <authorList>
            <person name="Lanie J.A."/>
            <person name="Ng W.-L."/>
            <person name="Kazmierczak K.M."/>
            <person name="Andrzejewski T.M."/>
            <person name="Davidsen T.M."/>
            <person name="Wayne K.J."/>
            <person name="Tettelin H."/>
            <person name="Glass J.I."/>
            <person name="Rusch D."/>
            <person name="Podicherti R."/>
            <person name="Tsui H.-C.T."/>
            <person name="Winkler M.E."/>
        </authorList>
    </citation>
    <scope>NUCLEOTIDE SEQUENCE</scope>
</reference>
<feature type="non-terminal residue" evidence="1">
    <location>
        <position position="1"/>
    </location>
</feature>
<dbReference type="SUPFAM" id="SSF48230">
    <property type="entry name" value="Chondroitin AC/alginate lyase"/>
    <property type="match status" value="1"/>
</dbReference>
<dbReference type="PANTHER" id="PTHR40616">
    <property type="entry name" value="LINALOOL DEHYDRATASE_ISOMERASE DOMAIN-CONTAINING PROTEIN"/>
    <property type="match status" value="1"/>
</dbReference>
<dbReference type="EMBL" id="UINC01024106">
    <property type="protein sequence ID" value="SVA97109.1"/>
    <property type="molecule type" value="Genomic_DNA"/>
</dbReference>
<dbReference type="PANTHER" id="PTHR40616:SF1">
    <property type="entry name" value="LINALOOL DEHYDRATASE_ISOMERASE DOMAIN-CONTAINING PROTEIN"/>
    <property type="match status" value="1"/>
</dbReference>
<organism evidence="1">
    <name type="scientific">marine metagenome</name>
    <dbReference type="NCBI Taxonomy" id="408172"/>
    <lineage>
        <taxon>unclassified sequences</taxon>
        <taxon>metagenomes</taxon>
        <taxon>ecological metagenomes</taxon>
    </lineage>
</organism>
<evidence type="ECO:0008006" key="2">
    <source>
        <dbReference type="Google" id="ProtNLM"/>
    </source>
</evidence>
<protein>
    <recommendedName>
        <fullName evidence="2">Heparinase II N-terminal domain-containing protein</fullName>
    </recommendedName>
</protein>
<accession>A0A382A6V9</accession>
<evidence type="ECO:0000313" key="1">
    <source>
        <dbReference type="EMBL" id="SVA97109.1"/>
    </source>
</evidence>
<gene>
    <name evidence="1" type="ORF">METZ01_LOCUS149963</name>
</gene>
<dbReference type="AlphaFoldDB" id="A0A382A6V9"/>